<keyword evidence="1 3" id="KW-0853">WD repeat</keyword>
<reference evidence="4 5" key="1">
    <citation type="journal article" date="2018" name="IMA Fungus">
        <title>IMA Genome-F 10: Nine draft genome sequences of Claviceps purpurea s.lat., including C. arundinis, C. humidiphila, and C. cf. spartinae, pseudomolecules for the pitch canker pathogen Fusarium circinatum, draft genome of Davidsoniella eucalypti, Grosmannia galeiformis, Quambalaria eucalypti, and Teratosphaeria destructans.</title>
        <authorList>
            <person name="Wingfield B.D."/>
            <person name="Liu M."/>
            <person name="Nguyen H.D."/>
            <person name="Lane F.A."/>
            <person name="Morgan S.W."/>
            <person name="De Vos L."/>
            <person name="Wilken P.M."/>
            <person name="Duong T.A."/>
            <person name="Aylward J."/>
            <person name="Coetzee M.P."/>
            <person name="Dadej K."/>
            <person name="De Beer Z.W."/>
            <person name="Findlay W."/>
            <person name="Havenga M."/>
            <person name="Kolarik M."/>
            <person name="Menzies J.G."/>
            <person name="Naidoo K."/>
            <person name="Pochopski O."/>
            <person name="Shoukouhi P."/>
            <person name="Santana Q.C."/>
            <person name="Seifert K.A."/>
            <person name="Soal N."/>
            <person name="Steenkamp E.T."/>
            <person name="Tatham C.T."/>
            <person name="van der Nest M.A."/>
            <person name="Wingfield M.J."/>
        </authorList>
    </citation>
    <scope>NUCLEOTIDE SEQUENCE [LARGE SCALE GENOMIC DNA]</scope>
    <source>
        <strain evidence="4">CMW44962</strain>
    </source>
</reference>
<evidence type="ECO:0000313" key="4">
    <source>
        <dbReference type="EMBL" id="KAH9825624.1"/>
    </source>
</evidence>
<dbReference type="Proteomes" id="UP001138500">
    <property type="component" value="Unassembled WGS sequence"/>
</dbReference>
<gene>
    <name evidence="4" type="ORF">Tdes44962_MAKER04066</name>
</gene>
<dbReference type="PANTHER" id="PTHR19848:SF8">
    <property type="entry name" value="F-BOX AND WD REPEAT DOMAIN CONTAINING 7"/>
    <property type="match status" value="1"/>
</dbReference>
<keyword evidence="5" id="KW-1185">Reference proteome</keyword>
<dbReference type="Pfam" id="PF00400">
    <property type="entry name" value="WD40"/>
    <property type="match status" value="1"/>
</dbReference>
<evidence type="ECO:0000313" key="5">
    <source>
        <dbReference type="Proteomes" id="UP001138500"/>
    </source>
</evidence>
<proteinExistence type="predicted"/>
<evidence type="ECO:0000256" key="3">
    <source>
        <dbReference type="PROSITE-ProRule" id="PRU00221"/>
    </source>
</evidence>
<sequence length="456" mass="49126">MPASDSPSIIVAHFLKANNYTESYDTFVSEAGLPSDAGAVGKDDLTLETLLEEKRTYDLSVRFEKLGTGGDEDGDRGWRVPGMLQLPFEAQIDGTAYPELGTSNILSVTAETVATGEQILIITTADRRLHVMDAATRSVKASYSGLQDSPVLSTAIVKQQYLLTVSMSGQLVASYLSNGMVIDKRRDHNKYIVKVVVYEDAQKAETFVATAGWDNKIHIYRPTASTSPPMLNIGAPFATISLPTKPESLLFLQHPESKKPILVFSRTDSNHIFYYTADSSPRLLGKQNLAPHSNAWVAFTPSSLAICPTDPTILAVGTSSVPHMKLLIVRMLIPPYTPTPNPAAETQLDQSRAALALADRENAAILIHATTFAPQTPYSTPAVTWRPDGSGVWVNGDDGAVRGVEARSGKVLQTLREGGHEAGSKVRCICAGTAGGKEVLVSGGFDRRVVVWDVEG</sequence>
<evidence type="ECO:0000256" key="1">
    <source>
        <dbReference type="ARBA" id="ARBA00022574"/>
    </source>
</evidence>
<dbReference type="InterPro" id="IPR015943">
    <property type="entry name" value="WD40/YVTN_repeat-like_dom_sf"/>
</dbReference>
<dbReference type="PANTHER" id="PTHR19848">
    <property type="entry name" value="WD40 REPEAT PROTEIN"/>
    <property type="match status" value="1"/>
</dbReference>
<dbReference type="Gene3D" id="2.130.10.10">
    <property type="entry name" value="YVTN repeat-like/Quinoprotein amine dehydrogenase"/>
    <property type="match status" value="2"/>
</dbReference>
<dbReference type="InterPro" id="IPR006594">
    <property type="entry name" value="LisH"/>
</dbReference>
<protein>
    <submittedName>
        <fullName evidence="4">Lissencephaly type-1-like homology motif</fullName>
    </submittedName>
</protein>
<dbReference type="InterPro" id="IPR011047">
    <property type="entry name" value="Quinoprotein_ADH-like_sf"/>
</dbReference>
<name>A0A9W7W0U5_9PEZI</name>
<dbReference type="SMART" id="SM00320">
    <property type="entry name" value="WD40"/>
    <property type="match status" value="2"/>
</dbReference>
<dbReference type="AlphaFoldDB" id="A0A9W7W0U5"/>
<dbReference type="InterPro" id="IPR001680">
    <property type="entry name" value="WD40_rpt"/>
</dbReference>
<dbReference type="PROSITE" id="PS50896">
    <property type="entry name" value="LISH"/>
    <property type="match status" value="1"/>
</dbReference>
<feature type="repeat" description="WD" evidence="3">
    <location>
        <begin position="440"/>
        <end position="456"/>
    </location>
</feature>
<dbReference type="PROSITE" id="PS00678">
    <property type="entry name" value="WD_REPEATS_1"/>
    <property type="match status" value="1"/>
</dbReference>
<organism evidence="4 5">
    <name type="scientific">Teratosphaeria destructans</name>
    <dbReference type="NCBI Taxonomy" id="418781"/>
    <lineage>
        <taxon>Eukaryota</taxon>
        <taxon>Fungi</taxon>
        <taxon>Dikarya</taxon>
        <taxon>Ascomycota</taxon>
        <taxon>Pezizomycotina</taxon>
        <taxon>Dothideomycetes</taxon>
        <taxon>Dothideomycetidae</taxon>
        <taxon>Mycosphaerellales</taxon>
        <taxon>Teratosphaeriaceae</taxon>
        <taxon>Teratosphaeria</taxon>
    </lineage>
</organism>
<dbReference type="OrthoDB" id="1932312at2759"/>
<dbReference type="EMBL" id="RIBY02002090">
    <property type="protein sequence ID" value="KAH9825624.1"/>
    <property type="molecule type" value="Genomic_DNA"/>
</dbReference>
<accession>A0A9W7W0U5</accession>
<evidence type="ECO:0000256" key="2">
    <source>
        <dbReference type="ARBA" id="ARBA00022737"/>
    </source>
</evidence>
<dbReference type="SUPFAM" id="SSF50998">
    <property type="entry name" value="Quinoprotein alcohol dehydrogenase-like"/>
    <property type="match status" value="1"/>
</dbReference>
<dbReference type="InterPro" id="IPR019775">
    <property type="entry name" value="WD40_repeat_CS"/>
</dbReference>
<dbReference type="PROSITE" id="PS50082">
    <property type="entry name" value="WD_REPEATS_2"/>
    <property type="match status" value="1"/>
</dbReference>
<keyword evidence="2" id="KW-0677">Repeat</keyword>
<comment type="caution">
    <text evidence="4">The sequence shown here is derived from an EMBL/GenBank/DDBJ whole genome shotgun (WGS) entry which is preliminary data.</text>
</comment>
<reference evidence="4 5" key="2">
    <citation type="journal article" date="2021" name="Curr. Genet.">
        <title>Genetic response to nitrogen starvation in the aggressive Eucalyptus foliar pathogen Teratosphaeria destructans.</title>
        <authorList>
            <person name="Havenga M."/>
            <person name="Wingfield B.D."/>
            <person name="Wingfield M.J."/>
            <person name="Dreyer L.L."/>
            <person name="Roets F."/>
            <person name="Aylward J."/>
        </authorList>
    </citation>
    <scope>NUCLEOTIDE SEQUENCE [LARGE SCALE GENOMIC DNA]</scope>
    <source>
        <strain evidence="4">CMW44962</strain>
    </source>
</reference>